<evidence type="ECO:0000313" key="2">
    <source>
        <dbReference type="Proteomes" id="UP000029495"/>
    </source>
</evidence>
<organism evidence="1 2">
    <name type="scientific">Pantoea rwandensis</name>
    <dbReference type="NCBI Taxonomy" id="1076550"/>
    <lineage>
        <taxon>Bacteria</taxon>
        <taxon>Pseudomonadati</taxon>
        <taxon>Pseudomonadota</taxon>
        <taxon>Gammaproteobacteria</taxon>
        <taxon>Enterobacterales</taxon>
        <taxon>Erwiniaceae</taxon>
        <taxon>Pantoea</taxon>
    </lineage>
</organism>
<sequence length="162" mass="18975">MKRITALTLLKYKKWADNELINNIINIDIQHYNNERKKMIKTMCQIHKADRIIQANILGDKNIYICLNAPFTPDPYELLKNMRACNNWFINHIAPMSLEEFDEIISFNRVNGRPEEAKVFELIERVIINATRQRAYVSWLITECGGKAPSGVITEFLRKNYS</sequence>
<dbReference type="Gene3D" id="1.20.120.450">
    <property type="entry name" value="dinb family like domain"/>
    <property type="match status" value="1"/>
</dbReference>
<gene>
    <name evidence="1" type="ORF">LH22_20325</name>
</gene>
<dbReference type="RefSeq" id="WP_038649652.1">
    <property type="nucleotide sequence ID" value="NZ_CP009454.1"/>
</dbReference>
<dbReference type="InterPro" id="IPR034660">
    <property type="entry name" value="DinB/YfiT-like"/>
</dbReference>
<reference evidence="1 2" key="1">
    <citation type="submission" date="2014-09" db="EMBL/GenBank/DDBJ databases">
        <authorList>
            <person name="Chan K.-G."/>
        </authorList>
    </citation>
    <scope>NUCLEOTIDE SEQUENCE [LARGE SCALE GENOMIC DNA]</scope>
    <source>
        <strain evidence="1 2">ND04</strain>
    </source>
</reference>
<dbReference type="Proteomes" id="UP000029495">
    <property type="component" value="Chromosome"/>
</dbReference>
<dbReference type="EMBL" id="CP009454">
    <property type="protein sequence ID" value="AIR87696.1"/>
    <property type="molecule type" value="Genomic_DNA"/>
</dbReference>
<keyword evidence="2" id="KW-1185">Reference proteome</keyword>
<protein>
    <submittedName>
        <fullName evidence="1">Uncharacterized protein</fullName>
    </submittedName>
</protein>
<dbReference type="SUPFAM" id="SSF109854">
    <property type="entry name" value="DinB/YfiT-like putative metalloenzymes"/>
    <property type="match status" value="1"/>
</dbReference>
<proteinExistence type="predicted"/>
<evidence type="ECO:0000313" key="1">
    <source>
        <dbReference type="EMBL" id="AIR87696.1"/>
    </source>
</evidence>
<name>A0ABM5RNW7_9GAMM</name>
<accession>A0ABM5RNW7</accession>